<evidence type="ECO:0000313" key="13">
    <source>
        <dbReference type="Proteomes" id="UP001597068"/>
    </source>
</evidence>
<proteinExistence type="inferred from homology"/>
<dbReference type="InterPro" id="IPR013986">
    <property type="entry name" value="DExx_box_DNA_helicase_dom_sf"/>
</dbReference>
<keyword evidence="13" id="KW-1185">Reference proteome</keyword>
<dbReference type="PANTHER" id="PTHR30591">
    <property type="entry name" value="RECBCD ENZYME SUBUNIT RECC"/>
    <property type="match status" value="1"/>
</dbReference>
<comment type="function">
    <text evidence="10">A helicase/nuclease that prepares dsDNA breaks (DSB) for recombinational DNA repair. Binds to DSBs and unwinds DNA via a highly rapid and processive ATP-dependent bidirectional helicase activity. Unwinds dsDNA until it encounters a Chi (crossover hotspot instigator) sequence from the 3' direction. Cuts ssDNA a few nucleotides 3' to the Chi site. The properties and activities of the enzyme are changed at Chi. The Chi-altered holoenzyme produces a long 3'-ssDNA overhang and facilitates RecA-binding to the ssDNA for homologous DNA recombination and repair. Holoenzyme degrades any linearized DNA that is unable to undergo homologous recombination. In the holoenzyme this subunit recognizes the wild-type Chi sequence, and when added to isolated RecB increases its ATP-dependent helicase processivity.</text>
</comment>
<name>A0ABW3GBN7_9NOCA</name>
<dbReference type="Proteomes" id="UP001597068">
    <property type="component" value="Unassembled WGS sequence"/>
</dbReference>
<dbReference type="PIRSF" id="PIRSF000980">
    <property type="entry name" value="RecC"/>
    <property type="match status" value="1"/>
</dbReference>
<organism evidence="12 13">
    <name type="scientific">Williamsia deligens</name>
    <dbReference type="NCBI Taxonomy" id="321325"/>
    <lineage>
        <taxon>Bacteria</taxon>
        <taxon>Bacillati</taxon>
        <taxon>Actinomycetota</taxon>
        <taxon>Actinomycetes</taxon>
        <taxon>Mycobacteriales</taxon>
        <taxon>Nocardiaceae</taxon>
        <taxon>Williamsia</taxon>
    </lineage>
</organism>
<dbReference type="HAMAP" id="MF_01486">
    <property type="entry name" value="RecC"/>
    <property type="match status" value="1"/>
</dbReference>
<dbReference type="GO" id="GO:0008854">
    <property type="term" value="F:exodeoxyribonuclease V activity"/>
    <property type="evidence" value="ECO:0007669"/>
    <property type="project" value="UniProtKB-EC"/>
</dbReference>
<dbReference type="Pfam" id="PF17946">
    <property type="entry name" value="RecC_C"/>
    <property type="match status" value="1"/>
</dbReference>
<feature type="domain" description="RecC C-terminal" evidence="11">
    <location>
        <begin position="806"/>
        <end position="1034"/>
    </location>
</feature>
<evidence type="ECO:0000256" key="3">
    <source>
        <dbReference type="ARBA" id="ARBA00022763"/>
    </source>
</evidence>
<evidence type="ECO:0000313" key="12">
    <source>
        <dbReference type="EMBL" id="MFD0927472.1"/>
    </source>
</evidence>
<comment type="subunit">
    <text evidence="10">Heterotrimer of RecB, RecC and RecD. All subunits contribute to DNA-binding.</text>
</comment>
<keyword evidence="8 10" id="KW-0238">DNA-binding</keyword>
<keyword evidence="9 10" id="KW-0234">DNA repair</keyword>
<dbReference type="InterPro" id="IPR041500">
    <property type="entry name" value="RecC_C"/>
</dbReference>
<keyword evidence="1 10" id="KW-0540">Nuclease</keyword>
<dbReference type="Gene3D" id="1.10.10.160">
    <property type="match status" value="1"/>
</dbReference>
<dbReference type="SUPFAM" id="SSF52540">
    <property type="entry name" value="P-loop containing nucleoside triphosphate hydrolases"/>
    <property type="match status" value="2"/>
</dbReference>
<dbReference type="Pfam" id="PF04257">
    <property type="entry name" value="Exonuc_V_gamma"/>
    <property type="match status" value="1"/>
</dbReference>
<evidence type="ECO:0000256" key="2">
    <source>
        <dbReference type="ARBA" id="ARBA00022741"/>
    </source>
</evidence>
<keyword evidence="5 10" id="KW-0347">Helicase</keyword>
<sequence>MLTLHRSPRTDVLADALGSILLQPSGDPFTPEVVAVPAKGVERWLAQRLAQTLGATPGSGDGVAANIDFRSAADLVDGILAAVRGHRMPDDPWATARVRWHLVDVLDECASLPECAVLARHLGVGEGHVDAHRAGRRWTTADHLARLFRSYAASRPAMAGAWTRGDDHDGIVAPDSATRRIDDDLRWQPVVWRALRDRIGVPSPAEMLDDLCGRIRAEPTVLDLPERLSLFGPTRLTTQQLAVLSAVAAHRDVHVFLPHPSDDLWRSEAGSDTVRRSSLRRAVSPHPLPASLSREVRETRHRLAPVVDADVHHPLTAPRPDTLLGRLQSGIEANEAPVSGSASADGTVTVHACHGPARQVEVARDVIVRMFAEDPTLTPRDVIVMCPDIELFAPLVAASFGQDATTHPAHQLRVRLADRGLAATNAVLDTVVAVVGLAGGRITAGDIADLAAREPVSRRFGFDDDALDRIDDWLERGGVRWGLGPSQRAAFGLEGFPQNTMETGVDRLALGVAADEMDGWIDRALPLSDIESTDVDLVGRFIDFVDRLERCVDDLSGVHTAVEWRDAVARVVTDLTESDRAQAWQTARAIAEIDTAFDHAGTLTLRRADVTALLDDMVAARPTRANFRTGELTVCSMVPMRSVPHRAVVLLGLDDDTYPRATRADGDDVLGRDPVVGERDPRAEDRQLLLDTIMSATDRLAVCFTGTDPVSGLRRPPSVPVSEVVDTLVTLVGADGPDAIVRRHPLHAFDPASFTVDGGDLDPAAPRPFSYDTVALAGARALTGPSEGTLTFDRTPIPLPADVRGADVDLTDLIAFLEHPTRGFLRQRLHTGVPEADDVLPDTMSADLDSLDRWGIGERILSRRLDGVDLATLRNIEIRRGMLPPFAFGRRALDDIVDLVDRIVAAAGPEAQAPRVTVDVDVALPDGRRLTGTVDSLRPGDGGLRAVTASFSRLSAKRRIAAWATVLAAAASVPEVIGARTVGRGRGSRISVADLAVPDDPAALLADLVALRDRGLTEPLPAPVAATAVYAERRGSGADHDTAIEAARAEYQSRYGEHTDRFEQYVFPGGFDEIATADADLRDIAARIWQPLTAHETTTVR</sequence>
<dbReference type="EMBL" id="JBHTIL010000006">
    <property type="protein sequence ID" value="MFD0927472.1"/>
    <property type="molecule type" value="Genomic_DNA"/>
</dbReference>
<evidence type="ECO:0000256" key="4">
    <source>
        <dbReference type="ARBA" id="ARBA00022801"/>
    </source>
</evidence>
<dbReference type="SUPFAM" id="SSF52980">
    <property type="entry name" value="Restriction endonuclease-like"/>
    <property type="match status" value="1"/>
</dbReference>
<evidence type="ECO:0000256" key="10">
    <source>
        <dbReference type="HAMAP-Rule" id="MF_01486"/>
    </source>
</evidence>
<keyword evidence="6 10" id="KW-0269">Exonuclease</keyword>
<comment type="similarity">
    <text evidence="10">Belongs to the RecC family.</text>
</comment>
<keyword evidence="3 10" id="KW-0227">DNA damage</keyword>
<dbReference type="NCBIfam" id="TIGR01450">
    <property type="entry name" value="recC"/>
    <property type="match status" value="1"/>
</dbReference>
<dbReference type="InterPro" id="IPR027417">
    <property type="entry name" value="P-loop_NTPase"/>
</dbReference>
<comment type="miscellaneous">
    <text evidence="10">In the RecBCD complex, RecB has a slow 3'-5' helicase, an exonuclease activity and loads RecA onto ssDNA, RecD has a fast 5'-3' helicase activity, while RecC stimulates the ATPase and processivity of the RecB helicase and contributes to recognition of the Chi site.</text>
</comment>
<evidence type="ECO:0000256" key="6">
    <source>
        <dbReference type="ARBA" id="ARBA00022839"/>
    </source>
</evidence>
<gene>
    <name evidence="10 12" type="primary">recC</name>
    <name evidence="12" type="ORF">ACFQ04_17160</name>
</gene>
<keyword evidence="2 10" id="KW-0547">Nucleotide-binding</keyword>
<evidence type="ECO:0000256" key="9">
    <source>
        <dbReference type="ARBA" id="ARBA00023204"/>
    </source>
</evidence>
<evidence type="ECO:0000259" key="11">
    <source>
        <dbReference type="Pfam" id="PF17946"/>
    </source>
</evidence>
<reference evidence="13" key="1">
    <citation type="journal article" date="2019" name="Int. J. Syst. Evol. Microbiol.">
        <title>The Global Catalogue of Microorganisms (GCM) 10K type strain sequencing project: providing services to taxonomists for standard genome sequencing and annotation.</title>
        <authorList>
            <consortium name="The Broad Institute Genomics Platform"/>
            <consortium name="The Broad Institute Genome Sequencing Center for Infectious Disease"/>
            <person name="Wu L."/>
            <person name="Ma J."/>
        </authorList>
    </citation>
    <scope>NUCLEOTIDE SEQUENCE [LARGE SCALE GENOMIC DNA]</scope>
    <source>
        <strain evidence="13">CCUG 50873</strain>
    </source>
</reference>
<dbReference type="Gene3D" id="3.40.50.300">
    <property type="entry name" value="P-loop containing nucleotide triphosphate hydrolases"/>
    <property type="match status" value="2"/>
</dbReference>
<evidence type="ECO:0000256" key="8">
    <source>
        <dbReference type="ARBA" id="ARBA00023125"/>
    </source>
</evidence>
<dbReference type="PANTHER" id="PTHR30591:SF1">
    <property type="entry name" value="RECBCD ENZYME SUBUNIT RECC"/>
    <property type="match status" value="1"/>
</dbReference>
<dbReference type="Gene3D" id="3.40.50.10930">
    <property type="match status" value="1"/>
</dbReference>
<evidence type="ECO:0000256" key="1">
    <source>
        <dbReference type="ARBA" id="ARBA00022722"/>
    </source>
</evidence>
<evidence type="ECO:0000256" key="5">
    <source>
        <dbReference type="ARBA" id="ARBA00022806"/>
    </source>
</evidence>
<dbReference type="InterPro" id="IPR006697">
    <property type="entry name" value="RecC"/>
</dbReference>
<protein>
    <recommendedName>
        <fullName evidence="10">RecBCD enzyme subunit RecC</fullName>
    </recommendedName>
    <alternativeName>
        <fullName evidence="10">Exonuclease V subunit RecC</fullName>
        <shortName evidence="10">ExoV subunit RecC</shortName>
    </alternativeName>
    <alternativeName>
        <fullName evidence="10">Helicase/nuclease RecBCD subunit RecC</fullName>
    </alternativeName>
</protein>
<evidence type="ECO:0000256" key="7">
    <source>
        <dbReference type="ARBA" id="ARBA00022840"/>
    </source>
</evidence>
<keyword evidence="7 10" id="KW-0067">ATP-binding</keyword>
<accession>A0ABW3GBN7</accession>
<dbReference type="InterPro" id="IPR011335">
    <property type="entry name" value="Restrct_endonuc-II-like"/>
</dbReference>
<keyword evidence="4 10" id="KW-0378">Hydrolase</keyword>
<comment type="caution">
    <text evidence="12">The sequence shown here is derived from an EMBL/GenBank/DDBJ whole genome shotgun (WGS) entry which is preliminary data.</text>
</comment>
<dbReference type="RefSeq" id="WP_253648976.1">
    <property type="nucleotide sequence ID" value="NZ_BAAAMO010000007.1"/>
</dbReference>